<dbReference type="EMBL" id="BAABDQ010000056">
    <property type="protein sequence ID" value="GAA3617751.1"/>
    <property type="molecule type" value="Genomic_DNA"/>
</dbReference>
<evidence type="ECO:0000313" key="2">
    <source>
        <dbReference type="Proteomes" id="UP001500630"/>
    </source>
</evidence>
<keyword evidence="2" id="KW-1185">Reference proteome</keyword>
<comment type="caution">
    <text evidence="1">The sequence shown here is derived from an EMBL/GenBank/DDBJ whole genome shotgun (WGS) entry which is preliminary data.</text>
</comment>
<dbReference type="RefSeq" id="WP_345577919.1">
    <property type="nucleotide sequence ID" value="NZ_BAABDQ010000056.1"/>
</dbReference>
<dbReference type="Proteomes" id="UP001500630">
    <property type="component" value="Unassembled WGS sequence"/>
</dbReference>
<name>A0ABP6ZUI1_9ACTN</name>
<sequence length="337" mass="36349">MAQPLEIACDESGAEGEKLVGGNTDVFAHAGVGMDPAAAADCIAELRARAPSLASEYKAGHILRERHLTTLRWLLGPAGPVLGNAHVFLADKPFFAVGKVAELLAEGDGEAGGLPGIGLRADPEVRATAVDLYREGPAAFGAERWTAFLDSFNYLLRAKNGQGITTSVEDAFRLVGDLRGAGGRAGAIVERLWRARARVESFRERLLADPHVFPALDPLIPGIVSTVAYWGRGGRPVSVIHDRQTTLTDERIAQLRELLSERRLAGLRLIESRLDARVQVGDVMAGVARKIASDELAGRGDPQLTALLRPYVDARSIWGDDRSWALLGRRPDEVMSR</sequence>
<reference evidence="2" key="1">
    <citation type="journal article" date="2019" name="Int. J. Syst. Evol. Microbiol.">
        <title>The Global Catalogue of Microorganisms (GCM) 10K type strain sequencing project: providing services to taxonomists for standard genome sequencing and annotation.</title>
        <authorList>
            <consortium name="The Broad Institute Genomics Platform"/>
            <consortium name="The Broad Institute Genome Sequencing Center for Infectious Disease"/>
            <person name="Wu L."/>
            <person name="Ma J."/>
        </authorList>
    </citation>
    <scope>NUCLEOTIDE SEQUENCE [LARGE SCALE GENOMIC DNA]</scope>
    <source>
        <strain evidence="2">JCM 17326</strain>
    </source>
</reference>
<evidence type="ECO:0008006" key="3">
    <source>
        <dbReference type="Google" id="ProtNLM"/>
    </source>
</evidence>
<evidence type="ECO:0000313" key="1">
    <source>
        <dbReference type="EMBL" id="GAA3617751.1"/>
    </source>
</evidence>
<accession>A0ABP6ZUI1</accession>
<gene>
    <name evidence="1" type="ORF">GCM10022419_124090</name>
</gene>
<protein>
    <recommendedName>
        <fullName evidence="3">DUF3800 domain-containing protein</fullName>
    </recommendedName>
</protein>
<organism evidence="1 2">
    <name type="scientific">Nonomuraea rosea</name>
    <dbReference type="NCBI Taxonomy" id="638574"/>
    <lineage>
        <taxon>Bacteria</taxon>
        <taxon>Bacillati</taxon>
        <taxon>Actinomycetota</taxon>
        <taxon>Actinomycetes</taxon>
        <taxon>Streptosporangiales</taxon>
        <taxon>Streptosporangiaceae</taxon>
        <taxon>Nonomuraea</taxon>
    </lineage>
</organism>
<proteinExistence type="predicted"/>